<keyword evidence="2" id="KW-1185">Reference proteome</keyword>
<proteinExistence type="predicted"/>
<protein>
    <submittedName>
        <fullName evidence="1">Uncharacterized protein</fullName>
    </submittedName>
</protein>
<evidence type="ECO:0000313" key="2">
    <source>
        <dbReference type="Proteomes" id="UP000092993"/>
    </source>
</evidence>
<dbReference type="EMBL" id="LUGG01000023">
    <property type="protein sequence ID" value="OBZ67732.1"/>
    <property type="molecule type" value="Genomic_DNA"/>
</dbReference>
<organism evidence="1 2">
    <name type="scientific">Grifola frondosa</name>
    <name type="common">Maitake</name>
    <name type="synonym">Polyporus frondosus</name>
    <dbReference type="NCBI Taxonomy" id="5627"/>
    <lineage>
        <taxon>Eukaryota</taxon>
        <taxon>Fungi</taxon>
        <taxon>Dikarya</taxon>
        <taxon>Basidiomycota</taxon>
        <taxon>Agaricomycotina</taxon>
        <taxon>Agaricomycetes</taxon>
        <taxon>Polyporales</taxon>
        <taxon>Grifolaceae</taxon>
        <taxon>Grifola</taxon>
    </lineage>
</organism>
<dbReference type="Proteomes" id="UP000092993">
    <property type="component" value="Unassembled WGS sequence"/>
</dbReference>
<gene>
    <name evidence="1" type="ORF">A0H81_12110</name>
</gene>
<evidence type="ECO:0000313" key="1">
    <source>
        <dbReference type="EMBL" id="OBZ67732.1"/>
    </source>
</evidence>
<accession>A0A1C7LSS2</accession>
<reference evidence="1 2" key="1">
    <citation type="submission" date="2016-03" db="EMBL/GenBank/DDBJ databases">
        <title>Whole genome sequencing of Grifola frondosa 9006-11.</title>
        <authorList>
            <person name="Min B."/>
            <person name="Park H."/>
            <person name="Kim J.-G."/>
            <person name="Cho H."/>
            <person name="Oh Y.-L."/>
            <person name="Kong W.-S."/>
            <person name="Choi I.-G."/>
        </authorList>
    </citation>
    <scope>NUCLEOTIDE SEQUENCE [LARGE SCALE GENOMIC DNA]</scope>
    <source>
        <strain evidence="1 2">9006-11</strain>
    </source>
</reference>
<name>A0A1C7LSS2_GRIFR</name>
<dbReference type="AlphaFoldDB" id="A0A1C7LSS2"/>
<comment type="caution">
    <text evidence="1">The sequence shown here is derived from an EMBL/GenBank/DDBJ whole genome shotgun (WGS) entry which is preliminary data.</text>
</comment>
<sequence>MDLAPIELNFEGLYKLQRAPFYGRDLELRLAPAPSRPASMFTAKIIARVPQDILPEGQTKEQRMHLALIQA</sequence>